<feature type="transmembrane region" description="Helical" evidence="1">
    <location>
        <begin position="231"/>
        <end position="253"/>
    </location>
</feature>
<keyword evidence="1" id="KW-0472">Membrane</keyword>
<feature type="transmembrane region" description="Helical" evidence="1">
    <location>
        <begin position="200"/>
        <end position="219"/>
    </location>
</feature>
<dbReference type="InterPro" id="IPR006750">
    <property type="entry name" value="YdcZ"/>
</dbReference>
<reference evidence="2 3" key="1">
    <citation type="submission" date="2012-02" db="EMBL/GenBank/DDBJ databases">
        <title>Whole genome shotgun sequence of Mobilicoccus pelagius NBRC 104925.</title>
        <authorList>
            <person name="Yoshida Y."/>
            <person name="Hosoyama A."/>
            <person name="Tsuchikane K."/>
            <person name="Katsumata H."/>
            <person name="Yamazaki S."/>
            <person name="Fujita N."/>
        </authorList>
    </citation>
    <scope>NUCLEOTIDE SEQUENCE [LARGE SCALE GENOMIC DNA]</scope>
    <source>
        <strain evidence="2 3">NBRC 104925</strain>
    </source>
</reference>
<evidence type="ECO:0000256" key="1">
    <source>
        <dbReference type="SAM" id="Phobius"/>
    </source>
</evidence>
<feature type="transmembrane region" description="Helical" evidence="1">
    <location>
        <begin position="161"/>
        <end position="180"/>
    </location>
</feature>
<feature type="transmembrane region" description="Helical" evidence="1">
    <location>
        <begin position="76"/>
        <end position="97"/>
    </location>
</feature>
<dbReference type="PANTHER" id="PTHR34821:SF2">
    <property type="entry name" value="INNER MEMBRANE PROTEIN YDCZ"/>
    <property type="match status" value="1"/>
</dbReference>
<dbReference type="EMBL" id="BAFE01000076">
    <property type="protein sequence ID" value="GAB49236.1"/>
    <property type="molecule type" value="Genomic_DNA"/>
</dbReference>
<name>H5UU28_9MICO</name>
<gene>
    <name evidence="2" type="ORF">MOPEL_099_00360</name>
</gene>
<feature type="transmembrane region" description="Helical" evidence="1">
    <location>
        <begin position="29"/>
        <end position="56"/>
    </location>
</feature>
<dbReference type="STRING" id="1089455.MOPEL_099_00360"/>
<accession>H5UU28</accession>
<keyword evidence="1" id="KW-0812">Transmembrane</keyword>
<evidence type="ECO:0008006" key="4">
    <source>
        <dbReference type="Google" id="ProtNLM"/>
    </source>
</evidence>
<feature type="transmembrane region" description="Helical" evidence="1">
    <location>
        <begin position="258"/>
        <end position="279"/>
    </location>
</feature>
<keyword evidence="1" id="KW-1133">Transmembrane helix</keyword>
<dbReference type="eggNOG" id="COG3238">
    <property type="taxonomic scope" value="Bacteria"/>
</dbReference>
<organism evidence="2 3">
    <name type="scientific">Mobilicoccus pelagius NBRC 104925</name>
    <dbReference type="NCBI Taxonomy" id="1089455"/>
    <lineage>
        <taxon>Bacteria</taxon>
        <taxon>Bacillati</taxon>
        <taxon>Actinomycetota</taxon>
        <taxon>Actinomycetes</taxon>
        <taxon>Micrococcales</taxon>
        <taxon>Dermatophilaceae</taxon>
        <taxon>Mobilicoccus</taxon>
    </lineage>
</organism>
<dbReference type="AlphaFoldDB" id="H5UU28"/>
<feature type="transmembrane region" description="Helical" evidence="1">
    <location>
        <begin position="103"/>
        <end position="127"/>
    </location>
</feature>
<comment type="caution">
    <text evidence="2">The sequence shown here is derived from an EMBL/GenBank/DDBJ whole genome shotgun (WGS) entry which is preliminary data.</text>
</comment>
<feature type="transmembrane region" description="Helical" evidence="1">
    <location>
        <begin position="285"/>
        <end position="306"/>
    </location>
</feature>
<dbReference type="PANTHER" id="PTHR34821">
    <property type="entry name" value="INNER MEMBRANE PROTEIN YDCZ"/>
    <property type="match status" value="1"/>
</dbReference>
<evidence type="ECO:0000313" key="2">
    <source>
        <dbReference type="EMBL" id="GAB49236.1"/>
    </source>
</evidence>
<dbReference type="Proteomes" id="UP000004367">
    <property type="component" value="Unassembled WGS sequence"/>
</dbReference>
<dbReference type="GO" id="GO:0005886">
    <property type="term" value="C:plasma membrane"/>
    <property type="evidence" value="ECO:0007669"/>
    <property type="project" value="TreeGrafter"/>
</dbReference>
<keyword evidence="3" id="KW-1185">Reference proteome</keyword>
<evidence type="ECO:0000313" key="3">
    <source>
        <dbReference type="Proteomes" id="UP000004367"/>
    </source>
</evidence>
<dbReference type="Pfam" id="PF04657">
    <property type="entry name" value="DMT_YdcZ"/>
    <property type="match status" value="2"/>
</dbReference>
<protein>
    <recommendedName>
        <fullName evidence="4">EamA domain-containing protein</fullName>
    </recommendedName>
</protein>
<proteinExistence type="predicted"/>
<sequence>MGGAVVLAGAAAFLAGALGAVQSRANGTLATVFASAIDAALWSFGSGWVVLTLAMLHPRVRGGLVDAYRAFRGSDLRWWMFLGGLGGGFFVVAQTWSVPQIGVALFTIAIVGGQTLNALLVDAVGLGPAGKSPVTGTRVLGAVGTIAGVALASFGRGAGGHGLVLAPVLLAVAAGAGMAVQQAINGRVNRHSGNIVSTTWVNFTWGLVLIGGVLLAQVLRGTWTPPRTWDSPAWTFLGGVIGILFVGAGAVVVHHLGVLLATLLTLSGQLIGAVLVDLLGGTSHLSALVLVGVAVTLASAIFAAVAGRRATLRRARAAA</sequence>